<reference evidence="2 3" key="1">
    <citation type="submission" date="2013-11" db="EMBL/GenBank/DDBJ databases">
        <title>The Genome Sequence of Phytophthora parasitica P1976.</title>
        <authorList>
            <consortium name="The Broad Institute Genomics Platform"/>
            <person name="Russ C."/>
            <person name="Tyler B."/>
            <person name="Panabieres F."/>
            <person name="Shan W."/>
            <person name="Tripathy S."/>
            <person name="Grunwald N."/>
            <person name="Machado M."/>
            <person name="Johnson C.S."/>
            <person name="Walker B."/>
            <person name="Young S."/>
            <person name="Zeng Q."/>
            <person name="Gargeya S."/>
            <person name="Fitzgerald M."/>
            <person name="Haas B."/>
            <person name="Abouelleil A."/>
            <person name="Allen A.W."/>
            <person name="Alvarado L."/>
            <person name="Arachchi H.M."/>
            <person name="Berlin A.M."/>
            <person name="Chapman S.B."/>
            <person name="Gainer-Dewar J."/>
            <person name="Goldberg J."/>
            <person name="Griggs A."/>
            <person name="Gujja S."/>
            <person name="Hansen M."/>
            <person name="Howarth C."/>
            <person name="Imamovic A."/>
            <person name="Ireland A."/>
            <person name="Larimer J."/>
            <person name="McCowan C."/>
            <person name="Murphy C."/>
            <person name="Pearson M."/>
            <person name="Poon T.W."/>
            <person name="Priest M."/>
            <person name="Roberts A."/>
            <person name="Saif S."/>
            <person name="Shea T."/>
            <person name="Sisk P."/>
            <person name="Sykes S."/>
            <person name="Wortman J."/>
            <person name="Nusbaum C."/>
            <person name="Birren B."/>
        </authorList>
    </citation>
    <scope>NUCLEOTIDE SEQUENCE [LARGE SCALE GENOMIC DNA]</scope>
    <source>
        <strain evidence="2 3">P1976</strain>
    </source>
</reference>
<feature type="region of interest" description="Disordered" evidence="1">
    <location>
        <begin position="79"/>
        <end position="102"/>
    </location>
</feature>
<dbReference type="Proteomes" id="UP000028582">
    <property type="component" value="Unassembled WGS sequence"/>
</dbReference>
<protein>
    <submittedName>
        <fullName evidence="2">Uncharacterized protein</fullName>
    </submittedName>
</protein>
<gene>
    <name evidence="2" type="ORF">F444_14792</name>
</gene>
<dbReference type="AlphaFoldDB" id="A0A080ZNZ6"/>
<evidence type="ECO:0000313" key="2">
    <source>
        <dbReference type="EMBL" id="ETO68357.1"/>
    </source>
</evidence>
<sequence length="102" mass="11852">MSKIEWASSVDILYDAMLMLHEQGDLPDEVEPQLRPQNLIEEKRTDNTVKLFYSIMNGHGVKDFKFPKLKPYDDDLDEFRSKREAMSKPKSRTAPHLAESRG</sequence>
<name>A0A080ZNZ6_PHYNI</name>
<evidence type="ECO:0000256" key="1">
    <source>
        <dbReference type="SAM" id="MobiDB-lite"/>
    </source>
</evidence>
<dbReference type="EMBL" id="ANJA01002680">
    <property type="protein sequence ID" value="ETO68357.1"/>
    <property type="molecule type" value="Genomic_DNA"/>
</dbReference>
<proteinExistence type="predicted"/>
<evidence type="ECO:0000313" key="3">
    <source>
        <dbReference type="Proteomes" id="UP000028582"/>
    </source>
</evidence>
<comment type="caution">
    <text evidence="2">The sequence shown here is derived from an EMBL/GenBank/DDBJ whole genome shotgun (WGS) entry which is preliminary data.</text>
</comment>
<accession>A0A080ZNZ6</accession>
<organism evidence="2 3">
    <name type="scientific">Phytophthora nicotianae P1976</name>
    <dbReference type="NCBI Taxonomy" id="1317066"/>
    <lineage>
        <taxon>Eukaryota</taxon>
        <taxon>Sar</taxon>
        <taxon>Stramenopiles</taxon>
        <taxon>Oomycota</taxon>
        <taxon>Peronosporomycetes</taxon>
        <taxon>Peronosporales</taxon>
        <taxon>Peronosporaceae</taxon>
        <taxon>Phytophthora</taxon>
    </lineage>
</organism>